<dbReference type="VEuPathDB" id="VectorBase:ASIC011204"/>
<dbReference type="EnsemblMetazoa" id="ASIC011204-RA">
    <property type="protein sequence ID" value="ASIC011204-PA"/>
    <property type="gene ID" value="ASIC011204"/>
</dbReference>
<feature type="signal peptide" evidence="1">
    <location>
        <begin position="1"/>
        <end position="21"/>
    </location>
</feature>
<dbReference type="GO" id="GO:0008255">
    <property type="term" value="F:ecdysis-triggering hormone activity"/>
    <property type="evidence" value="ECO:0007669"/>
    <property type="project" value="InterPro"/>
</dbReference>
<organism evidence="3 4">
    <name type="scientific">Anopheles sinensis</name>
    <name type="common">Mosquito</name>
    <dbReference type="NCBI Taxonomy" id="74873"/>
    <lineage>
        <taxon>Eukaryota</taxon>
        <taxon>Metazoa</taxon>
        <taxon>Ecdysozoa</taxon>
        <taxon>Arthropoda</taxon>
        <taxon>Hexapoda</taxon>
        <taxon>Insecta</taxon>
        <taxon>Pterygota</taxon>
        <taxon>Neoptera</taxon>
        <taxon>Endopterygota</taxon>
        <taxon>Diptera</taxon>
        <taxon>Nematocera</taxon>
        <taxon>Culicoidea</taxon>
        <taxon>Culicidae</taxon>
        <taxon>Anophelinae</taxon>
        <taxon>Anopheles</taxon>
    </lineage>
</organism>
<proteinExistence type="predicted"/>
<dbReference type="AlphaFoldDB" id="A0A084VZL3"/>
<dbReference type="InterPro" id="IPR006825">
    <property type="entry name" value="Eclosion"/>
</dbReference>
<dbReference type="GO" id="GO:0007218">
    <property type="term" value="P:neuropeptide signaling pathway"/>
    <property type="evidence" value="ECO:0007669"/>
    <property type="project" value="InterPro"/>
</dbReference>
<sequence length="89" mass="9981">MIPVKLVFLICCISLDAFVYSNPQFDLLGGYDTFGICFNNCAQCKKLYGVYFEAERCAQTCITYRGKTIPDCEDISSIAPFLNSLDVLK</sequence>
<dbReference type="Proteomes" id="UP000030765">
    <property type="component" value="Unassembled WGS sequence"/>
</dbReference>
<gene>
    <name evidence="2" type="ORF">ZHAS_00011204</name>
</gene>
<dbReference type="STRING" id="74873.A0A084VZL3"/>
<reference evidence="2 4" key="1">
    <citation type="journal article" date="2014" name="BMC Genomics">
        <title>Genome sequence of Anopheles sinensis provides insight into genetics basis of mosquito competence for malaria parasites.</title>
        <authorList>
            <person name="Zhou D."/>
            <person name="Zhang D."/>
            <person name="Ding G."/>
            <person name="Shi L."/>
            <person name="Hou Q."/>
            <person name="Ye Y."/>
            <person name="Xu Y."/>
            <person name="Zhou H."/>
            <person name="Xiong C."/>
            <person name="Li S."/>
            <person name="Yu J."/>
            <person name="Hong S."/>
            <person name="Yu X."/>
            <person name="Zou P."/>
            <person name="Chen C."/>
            <person name="Chang X."/>
            <person name="Wang W."/>
            <person name="Lv Y."/>
            <person name="Sun Y."/>
            <person name="Ma L."/>
            <person name="Shen B."/>
            <person name="Zhu C."/>
        </authorList>
    </citation>
    <scope>NUCLEOTIDE SEQUENCE [LARGE SCALE GENOMIC DNA]</scope>
</reference>
<dbReference type="OMA" id="IGHYTHK"/>
<evidence type="ECO:0000313" key="2">
    <source>
        <dbReference type="EMBL" id="KFB43407.1"/>
    </source>
</evidence>
<reference evidence="3" key="2">
    <citation type="submission" date="2020-05" db="UniProtKB">
        <authorList>
            <consortium name="EnsemblMetazoa"/>
        </authorList>
    </citation>
    <scope>IDENTIFICATION</scope>
</reference>
<dbReference type="VEuPathDB" id="VectorBase:ASIS006937"/>
<keyword evidence="1" id="KW-0732">Signal</keyword>
<evidence type="ECO:0000256" key="1">
    <source>
        <dbReference type="SAM" id="SignalP"/>
    </source>
</evidence>
<dbReference type="OrthoDB" id="6432957at2759"/>
<dbReference type="GO" id="GO:0018990">
    <property type="term" value="P:ecdysis, chitin-based cuticle"/>
    <property type="evidence" value="ECO:0007669"/>
    <property type="project" value="InterPro"/>
</dbReference>
<accession>A0A084VZL3</accession>
<dbReference type="EMBL" id="ATLV01018857">
    <property type="status" value="NOT_ANNOTATED_CDS"/>
    <property type="molecule type" value="Genomic_DNA"/>
</dbReference>
<name>A0A084VZL3_ANOSI</name>
<evidence type="ECO:0000313" key="4">
    <source>
        <dbReference type="Proteomes" id="UP000030765"/>
    </source>
</evidence>
<feature type="chain" id="PRO_5001784323" evidence="1">
    <location>
        <begin position="22"/>
        <end position="89"/>
    </location>
</feature>
<dbReference type="EMBL" id="KE525251">
    <property type="protein sequence ID" value="KFB43407.1"/>
    <property type="molecule type" value="Genomic_DNA"/>
</dbReference>
<dbReference type="Pfam" id="PF04736">
    <property type="entry name" value="Eclosion"/>
    <property type="match status" value="1"/>
</dbReference>
<protein>
    <submittedName>
        <fullName evidence="2">AGAP010437-PA-like protein</fullName>
    </submittedName>
</protein>
<evidence type="ECO:0000313" key="3">
    <source>
        <dbReference type="EnsemblMetazoa" id="ASIC011204-PA"/>
    </source>
</evidence>
<keyword evidence="4" id="KW-1185">Reference proteome</keyword>